<name>A0AA42CAB0_9BACT</name>
<organism evidence="2 3">
    <name type="scientific">Gaoshiqia sediminis</name>
    <dbReference type="NCBI Taxonomy" id="2986998"/>
    <lineage>
        <taxon>Bacteria</taxon>
        <taxon>Pseudomonadati</taxon>
        <taxon>Bacteroidota</taxon>
        <taxon>Bacteroidia</taxon>
        <taxon>Marinilabiliales</taxon>
        <taxon>Prolixibacteraceae</taxon>
        <taxon>Gaoshiqia</taxon>
    </lineage>
</organism>
<sequence length="203" mass="22738">MNIKHQIARTISLLFHPLLIPTLGFLLLMNSSFYFALLTFQAKKYVLLVVFLSTFLLPLVSIGILTMNPRFDRSMDKNTDRIVPMLFSAIFYYMGYYYLGRIPIYPVYRVFLISSVLTIIILLIITLRWKISAHMAGIGGLIGAIIALSLRLGINSSLLLAGLIGVAGLVGSSRLLLGKHNPLQIYVGFFLGFAVNYLVLNYI</sequence>
<feature type="transmembrane region" description="Helical" evidence="1">
    <location>
        <begin position="131"/>
        <end position="150"/>
    </location>
</feature>
<feature type="transmembrane region" description="Helical" evidence="1">
    <location>
        <begin position="18"/>
        <end position="38"/>
    </location>
</feature>
<feature type="transmembrane region" description="Helical" evidence="1">
    <location>
        <begin position="82"/>
        <end position="99"/>
    </location>
</feature>
<dbReference type="Gene3D" id="1.20.144.10">
    <property type="entry name" value="Phosphatidic acid phosphatase type 2/haloperoxidase"/>
    <property type="match status" value="1"/>
</dbReference>
<protein>
    <submittedName>
        <fullName evidence="2">Phosphatase PAP2 family protein</fullName>
    </submittedName>
</protein>
<feature type="transmembrane region" description="Helical" evidence="1">
    <location>
        <begin position="157"/>
        <end position="177"/>
    </location>
</feature>
<dbReference type="CDD" id="cd01610">
    <property type="entry name" value="PAP2_like"/>
    <property type="match status" value="1"/>
</dbReference>
<accession>A0AA42CAB0</accession>
<keyword evidence="1" id="KW-1133">Transmembrane helix</keyword>
<keyword evidence="3" id="KW-1185">Reference proteome</keyword>
<feature type="transmembrane region" description="Helical" evidence="1">
    <location>
        <begin position="45"/>
        <end position="67"/>
    </location>
</feature>
<comment type="caution">
    <text evidence="2">The sequence shown here is derived from an EMBL/GenBank/DDBJ whole genome shotgun (WGS) entry which is preliminary data.</text>
</comment>
<feature type="transmembrane region" description="Helical" evidence="1">
    <location>
        <begin position="106"/>
        <end position="125"/>
    </location>
</feature>
<keyword evidence="1" id="KW-0812">Transmembrane</keyword>
<gene>
    <name evidence="2" type="ORF">N2K84_12280</name>
</gene>
<reference evidence="2" key="1">
    <citation type="submission" date="2022-10" db="EMBL/GenBank/DDBJ databases">
        <title>Gaoshiqiia sediminis gen. nov., sp. nov., isolated from coastal sediment.</title>
        <authorList>
            <person name="Yu W.X."/>
            <person name="Mu D.S."/>
            <person name="Du J.Z."/>
            <person name="Liang Y.Q."/>
        </authorList>
    </citation>
    <scope>NUCLEOTIDE SEQUENCE</scope>
    <source>
        <strain evidence="2">A06</strain>
    </source>
</reference>
<keyword evidence="1" id="KW-0472">Membrane</keyword>
<dbReference type="EMBL" id="JAPAAF010000017">
    <property type="protein sequence ID" value="MCW0483512.1"/>
    <property type="molecule type" value="Genomic_DNA"/>
</dbReference>
<feature type="transmembrane region" description="Helical" evidence="1">
    <location>
        <begin position="183"/>
        <end position="200"/>
    </location>
</feature>
<dbReference type="Proteomes" id="UP001163821">
    <property type="component" value="Unassembled WGS sequence"/>
</dbReference>
<evidence type="ECO:0000256" key="1">
    <source>
        <dbReference type="SAM" id="Phobius"/>
    </source>
</evidence>
<dbReference type="AlphaFoldDB" id="A0AA42CAB0"/>
<evidence type="ECO:0000313" key="3">
    <source>
        <dbReference type="Proteomes" id="UP001163821"/>
    </source>
</evidence>
<evidence type="ECO:0000313" key="2">
    <source>
        <dbReference type="EMBL" id="MCW0483512.1"/>
    </source>
</evidence>
<proteinExistence type="predicted"/>
<dbReference type="RefSeq" id="WP_282592113.1">
    <property type="nucleotide sequence ID" value="NZ_JAPAAF010000017.1"/>
</dbReference>